<gene>
    <name evidence="1" type="ORF">Gotri_016204</name>
</gene>
<keyword evidence="2" id="KW-1185">Reference proteome</keyword>
<name>A0A7J9E302_9ROSI</name>
<dbReference type="AlphaFoldDB" id="A0A7J9E302"/>
<sequence length="61" mass="6767">MEILSASFASSKCTKTGSTVTLVLIPKDTCCVFYRCMCDVWQASARHQALQAEQCIIRKGH</sequence>
<organism evidence="1 2">
    <name type="scientific">Gossypium trilobum</name>
    <dbReference type="NCBI Taxonomy" id="34281"/>
    <lineage>
        <taxon>Eukaryota</taxon>
        <taxon>Viridiplantae</taxon>
        <taxon>Streptophyta</taxon>
        <taxon>Embryophyta</taxon>
        <taxon>Tracheophyta</taxon>
        <taxon>Spermatophyta</taxon>
        <taxon>Magnoliopsida</taxon>
        <taxon>eudicotyledons</taxon>
        <taxon>Gunneridae</taxon>
        <taxon>Pentapetalae</taxon>
        <taxon>rosids</taxon>
        <taxon>malvids</taxon>
        <taxon>Malvales</taxon>
        <taxon>Malvaceae</taxon>
        <taxon>Malvoideae</taxon>
        <taxon>Gossypium</taxon>
    </lineage>
</organism>
<reference evidence="1 2" key="1">
    <citation type="journal article" date="2019" name="Genome Biol. Evol.">
        <title>Insights into the evolution of the New World diploid cottons (Gossypium, subgenus Houzingenia) based on genome sequencing.</title>
        <authorList>
            <person name="Grover C.E."/>
            <person name="Arick M.A. 2nd"/>
            <person name="Thrash A."/>
            <person name="Conover J.L."/>
            <person name="Sanders W.S."/>
            <person name="Peterson D.G."/>
            <person name="Frelichowski J.E."/>
            <person name="Scheffler J.A."/>
            <person name="Scheffler B.E."/>
            <person name="Wendel J.F."/>
        </authorList>
    </citation>
    <scope>NUCLEOTIDE SEQUENCE [LARGE SCALE GENOMIC DNA]</scope>
    <source>
        <strain evidence="1">8</strain>
        <tissue evidence="1">Leaf</tissue>
    </source>
</reference>
<proteinExistence type="predicted"/>
<dbReference type="Proteomes" id="UP000593568">
    <property type="component" value="Unassembled WGS sequence"/>
</dbReference>
<evidence type="ECO:0000313" key="2">
    <source>
        <dbReference type="Proteomes" id="UP000593568"/>
    </source>
</evidence>
<evidence type="ECO:0000313" key="1">
    <source>
        <dbReference type="EMBL" id="MBA0767301.1"/>
    </source>
</evidence>
<protein>
    <submittedName>
        <fullName evidence="1">Uncharacterized protein</fullName>
    </submittedName>
</protein>
<accession>A0A7J9E302</accession>
<comment type="caution">
    <text evidence="1">The sequence shown here is derived from an EMBL/GenBank/DDBJ whole genome shotgun (WGS) entry which is preliminary data.</text>
</comment>
<dbReference type="EMBL" id="JABEZW010000006">
    <property type="protein sequence ID" value="MBA0767301.1"/>
    <property type="molecule type" value="Genomic_DNA"/>
</dbReference>